<dbReference type="PROSITE" id="PS50089">
    <property type="entry name" value="ZF_RING_2"/>
    <property type="match status" value="1"/>
</dbReference>
<dbReference type="InterPro" id="IPR013320">
    <property type="entry name" value="ConA-like_dom_sf"/>
</dbReference>
<dbReference type="FunFam" id="2.60.120.920:FF:000004">
    <property type="entry name" value="Butyrophilin subfamily 1 member A1"/>
    <property type="match status" value="1"/>
</dbReference>
<keyword evidence="3 7" id="KW-0863">Zinc-finger</keyword>
<dbReference type="SMART" id="SM00184">
    <property type="entry name" value="RING"/>
    <property type="match status" value="1"/>
</dbReference>
<dbReference type="CDD" id="cd13733">
    <property type="entry name" value="SPRY_PRY_C-I_1"/>
    <property type="match status" value="1"/>
</dbReference>
<dbReference type="Gene3D" id="2.30.30.140">
    <property type="match status" value="1"/>
</dbReference>
<dbReference type="InterPro" id="IPR000953">
    <property type="entry name" value="Chromo/chromo_shadow_dom"/>
</dbReference>
<evidence type="ECO:0000256" key="8">
    <source>
        <dbReference type="SAM" id="Coils"/>
    </source>
</evidence>
<dbReference type="Pfam" id="PF13765">
    <property type="entry name" value="PRY"/>
    <property type="match status" value="1"/>
</dbReference>
<evidence type="ECO:0000256" key="7">
    <source>
        <dbReference type="PROSITE-ProRule" id="PRU00024"/>
    </source>
</evidence>
<dbReference type="InterPro" id="IPR003879">
    <property type="entry name" value="Butyrophylin_SPRY"/>
</dbReference>
<dbReference type="PROSITE" id="PS50119">
    <property type="entry name" value="ZF_BBOX"/>
    <property type="match status" value="1"/>
</dbReference>
<evidence type="ECO:0000256" key="3">
    <source>
        <dbReference type="ARBA" id="ARBA00022771"/>
    </source>
</evidence>
<dbReference type="HOGENOM" id="CLU_013137_0_3_1"/>
<dbReference type="SMART" id="SM00298">
    <property type="entry name" value="CHROMO"/>
    <property type="match status" value="1"/>
</dbReference>
<dbReference type="PROSITE" id="PS00518">
    <property type="entry name" value="ZF_RING_1"/>
    <property type="match status" value="1"/>
</dbReference>
<evidence type="ECO:0000259" key="12">
    <source>
        <dbReference type="PROSITE" id="PS50188"/>
    </source>
</evidence>
<feature type="domain" description="RING-type" evidence="10">
    <location>
        <begin position="175"/>
        <end position="215"/>
    </location>
</feature>
<comment type="subcellular location">
    <subcellularLocation>
        <location evidence="1">Nucleus</location>
    </subcellularLocation>
</comment>
<dbReference type="FunCoup" id="F6QJF3">
    <property type="interactions" value="1133"/>
</dbReference>
<dbReference type="SMART" id="SM00589">
    <property type="entry name" value="PRY"/>
    <property type="match status" value="1"/>
</dbReference>
<protein>
    <submittedName>
        <fullName evidence="13">Tripartite motif containing 69</fullName>
    </submittedName>
</protein>
<evidence type="ECO:0000256" key="6">
    <source>
        <dbReference type="ARBA" id="ARBA00053889"/>
    </source>
</evidence>
<dbReference type="SUPFAM" id="SSF57845">
    <property type="entry name" value="B-box zinc-binding domain"/>
    <property type="match status" value="1"/>
</dbReference>
<dbReference type="PROSITE" id="PS50188">
    <property type="entry name" value="B302_SPRY"/>
    <property type="match status" value="1"/>
</dbReference>
<dbReference type="InParanoid" id="F6QJF3"/>
<evidence type="ECO:0000256" key="1">
    <source>
        <dbReference type="ARBA" id="ARBA00004123"/>
    </source>
</evidence>
<dbReference type="Pfam" id="PF00622">
    <property type="entry name" value="SPRY"/>
    <property type="match status" value="1"/>
</dbReference>
<evidence type="ECO:0000313" key="13">
    <source>
        <dbReference type="Ensembl" id="ENSXETP00000035520"/>
    </source>
</evidence>
<dbReference type="Xenbase" id="XB-GENE-5742396">
    <property type="gene designation" value="trim69.2"/>
</dbReference>
<dbReference type="eggNOG" id="KOG2177">
    <property type="taxonomic scope" value="Eukaryota"/>
</dbReference>
<evidence type="ECO:0000256" key="9">
    <source>
        <dbReference type="SAM" id="MobiDB-lite"/>
    </source>
</evidence>
<dbReference type="InterPro" id="IPR013083">
    <property type="entry name" value="Znf_RING/FYVE/PHD"/>
</dbReference>
<dbReference type="InterPro" id="IPR000315">
    <property type="entry name" value="Znf_B-box"/>
</dbReference>
<dbReference type="InterPro" id="IPR027370">
    <property type="entry name" value="Znf-RING_euk"/>
</dbReference>
<dbReference type="SMART" id="SM00449">
    <property type="entry name" value="SPRY"/>
    <property type="match status" value="1"/>
</dbReference>
<gene>
    <name evidence="13" type="primary">trim69.2</name>
</gene>
<feature type="region of interest" description="Disordered" evidence="9">
    <location>
        <begin position="1"/>
        <end position="37"/>
    </location>
</feature>
<evidence type="ECO:0000259" key="11">
    <source>
        <dbReference type="PROSITE" id="PS50119"/>
    </source>
</evidence>
<dbReference type="CDD" id="cd19800">
    <property type="entry name" value="Bbox2_xNF7-like"/>
    <property type="match status" value="1"/>
</dbReference>
<evidence type="ECO:0000256" key="5">
    <source>
        <dbReference type="ARBA" id="ARBA00023054"/>
    </source>
</evidence>
<dbReference type="SUPFAM" id="SSF54160">
    <property type="entry name" value="Chromo domain-like"/>
    <property type="match status" value="1"/>
</dbReference>
<accession>F6QJF3</accession>
<feature type="domain" description="B30.2/SPRY" evidence="12">
    <location>
        <begin position="443"/>
        <end position="637"/>
    </location>
</feature>
<feature type="region of interest" description="Disordered" evidence="9">
    <location>
        <begin position="99"/>
        <end position="162"/>
    </location>
</feature>
<dbReference type="GO" id="GO:0005634">
    <property type="term" value="C:nucleus"/>
    <property type="evidence" value="ECO:0007669"/>
    <property type="project" value="UniProtKB-SubCell"/>
</dbReference>
<reference evidence="13" key="2">
    <citation type="submission" date="2011-06" db="UniProtKB">
        <authorList>
            <consortium name="Ensembl"/>
        </authorList>
    </citation>
    <scope>IDENTIFICATION</scope>
</reference>
<feature type="compositionally biased region" description="Basic and acidic residues" evidence="9">
    <location>
        <begin position="23"/>
        <end position="37"/>
    </location>
</feature>
<dbReference type="InterPro" id="IPR050143">
    <property type="entry name" value="TRIM/RBCC"/>
</dbReference>
<keyword evidence="4" id="KW-0862">Zinc</keyword>
<dbReference type="InterPro" id="IPR016197">
    <property type="entry name" value="Chromo-like_dom_sf"/>
</dbReference>
<dbReference type="AlphaFoldDB" id="F6QJF3"/>
<dbReference type="Gene3D" id="3.30.40.10">
    <property type="entry name" value="Zinc/RING finger domain, C3HC4 (zinc finger)"/>
    <property type="match status" value="1"/>
</dbReference>
<dbReference type="GO" id="GO:0008270">
    <property type="term" value="F:zinc ion binding"/>
    <property type="evidence" value="ECO:0007669"/>
    <property type="project" value="UniProtKB-KW"/>
</dbReference>
<dbReference type="InterPro" id="IPR043136">
    <property type="entry name" value="B30.2/SPRY_sf"/>
</dbReference>
<dbReference type="InterPro" id="IPR003877">
    <property type="entry name" value="SPRY_dom"/>
</dbReference>
<dbReference type="InterPro" id="IPR025995">
    <property type="entry name" value="Tudor-knot"/>
</dbReference>
<dbReference type="Bgee" id="ENSXETG00000018877">
    <property type="expression patterns" value="Expressed in brain and 13 other cell types or tissues"/>
</dbReference>
<dbReference type="PANTHER" id="PTHR24103">
    <property type="entry name" value="E3 UBIQUITIN-PROTEIN LIGASE TRIM"/>
    <property type="match status" value="1"/>
</dbReference>
<reference evidence="13" key="1">
    <citation type="journal article" date="2010" name="Science">
        <title>The genome of the Western clawed frog Xenopus tropicalis.</title>
        <authorList>
            <person name="Hellsten U."/>
            <person name="Harland R.M."/>
            <person name="Gilchrist M.J."/>
            <person name="Hendrix D."/>
            <person name="Jurka J."/>
            <person name="Kapitonov V."/>
            <person name="Ovcharenko I."/>
            <person name="Putnam N.H."/>
            <person name="Shu S."/>
            <person name="Taher L."/>
            <person name="Blitz I.L."/>
            <person name="Blumberg B."/>
            <person name="Dichmann D.S."/>
            <person name="Dubchak I."/>
            <person name="Amaya E."/>
            <person name="Detter J.C."/>
            <person name="Fletcher R."/>
            <person name="Gerhard D.S."/>
            <person name="Goodstein D."/>
            <person name="Graves T."/>
            <person name="Grigoriev I.V."/>
            <person name="Grimwood J."/>
            <person name="Kawashima T."/>
            <person name="Lindquist E."/>
            <person name="Lucas S.M."/>
            <person name="Mead P.E."/>
            <person name="Mitros T."/>
            <person name="Ogino H."/>
            <person name="Ohta Y."/>
            <person name="Poliakov A.V."/>
            <person name="Pollet N."/>
            <person name="Robert J."/>
            <person name="Salamov A."/>
            <person name="Sater A.K."/>
            <person name="Schmutz J."/>
            <person name="Terry A."/>
            <person name="Vize P.D."/>
            <person name="Warren W.C."/>
            <person name="Wells D."/>
            <person name="Wills A."/>
            <person name="Wilson R.K."/>
            <person name="Zimmerman L.B."/>
            <person name="Zorn A.M."/>
            <person name="Grainger R."/>
            <person name="Grammer T."/>
            <person name="Khokha M.K."/>
            <person name="Richardson P.M."/>
            <person name="Rokhsar D.S."/>
        </authorList>
    </citation>
    <scope>NUCLEOTIDE SEQUENCE [LARGE SCALE GENOMIC DNA]</scope>
    <source>
        <strain evidence="13">Nigerian</strain>
    </source>
</reference>
<keyword evidence="2" id="KW-0479">Metal-binding</keyword>
<feature type="coiled-coil region" evidence="8">
    <location>
        <begin position="351"/>
        <end position="403"/>
    </location>
</feature>
<keyword evidence="5 8" id="KW-0175">Coiled coil</keyword>
<organism evidence="13">
    <name type="scientific">Xenopus tropicalis</name>
    <name type="common">Western clawed frog</name>
    <name type="synonym">Silurana tropicalis</name>
    <dbReference type="NCBI Taxonomy" id="8364"/>
    <lineage>
        <taxon>Eukaryota</taxon>
        <taxon>Metazoa</taxon>
        <taxon>Chordata</taxon>
        <taxon>Craniata</taxon>
        <taxon>Vertebrata</taxon>
        <taxon>Euteleostomi</taxon>
        <taxon>Amphibia</taxon>
        <taxon>Batrachia</taxon>
        <taxon>Anura</taxon>
        <taxon>Pipoidea</taxon>
        <taxon>Pipidae</taxon>
        <taxon>Xenopodinae</taxon>
        <taxon>Xenopus</taxon>
        <taxon>Silurana</taxon>
    </lineage>
</organism>
<dbReference type="InterPro" id="IPR006574">
    <property type="entry name" value="PRY"/>
</dbReference>
<feature type="domain" description="B box-type" evidence="11">
    <location>
        <begin position="248"/>
        <end position="289"/>
    </location>
</feature>
<dbReference type="SUPFAM" id="SSF57850">
    <property type="entry name" value="RING/U-box"/>
    <property type="match status" value="1"/>
</dbReference>
<dbReference type="Pfam" id="PF00643">
    <property type="entry name" value="zf-B_box"/>
    <property type="match status" value="1"/>
</dbReference>
<evidence type="ECO:0000256" key="4">
    <source>
        <dbReference type="ARBA" id="ARBA00022833"/>
    </source>
</evidence>
<proteinExistence type="predicted"/>
<dbReference type="Gene3D" id="3.30.160.60">
    <property type="entry name" value="Classic Zinc Finger"/>
    <property type="match status" value="1"/>
</dbReference>
<dbReference type="Pfam" id="PF11717">
    <property type="entry name" value="Tudor-knot"/>
    <property type="match status" value="1"/>
</dbReference>
<dbReference type="Gene3D" id="2.60.120.920">
    <property type="match status" value="1"/>
</dbReference>
<dbReference type="SMART" id="SM00336">
    <property type="entry name" value="BBOX"/>
    <property type="match status" value="1"/>
</dbReference>
<dbReference type="GeneTree" id="ENSGT00940000158537"/>
<sequence length="638" mass="73350">MASRSSQESKHGAPHTVTGRGEGMGERSEGELPEAKDELVKIGSVYPCKKGSGTLRDAKIMNIRSNEQTGNQEYYVHYVGLNQRQDEWVDRSRLLLPEPLTVKEEKNDAESQNGTNPEQNSSTTEPMDYETPLSPKRKFEEPEPEPKKIKLEPPESPKNELPLAPAKDLAEELTCPLCLELFKEPVMVECSHNFCKSCIENAWEVRNSVSCPECEEPLPEKSFIINRTLEKLVMKTLSRSGLYTENKELLGMCAKHDEKVKLYCKDDGLLGCVICRDSLEHSCHSFLPLMDALDVYREELSAMLYPLDVSLKASEELISQQTEKIVVHKEKMIDYKQHITSEFEKMHKFLEEREKKLLDQLQKQGDDLLKEMESNLIKLENDIEDIKKAIDRAKEKLEETDALPFLKVIFPHCIFRCQKQKTAIESTERSVVSKELCQATFKGPIQYFVWSKMKHFLVPMLEQVTADPNTAHPNLLLSYGLTTIRYKEKRSKIFDSVVRFNQNTFVLGKNGFHSGRHYWLVNVGVKTDWDIGMTRDSSNRKGTLSLIPANGYWILQLRNRNDYIAIESPAVKLRLAGKPRRIGVYLDYEGGMISFYDGDEMTHIYTFKDVFTDKLYPCLSPHVTFNKRNSEPLQLEHY</sequence>
<dbReference type="PRINTS" id="PR01407">
    <property type="entry name" value="BUTYPHLNCDUF"/>
</dbReference>
<comment type="function">
    <text evidence="6">Transcription factor that determines dorsal-ventral body axis.</text>
</comment>
<evidence type="ECO:0000256" key="2">
    <source>
        <dbReference type="ARBA" id="ARBA00022723"/>
    </source>
</evidence>
<dbReference type="InterPro" id="IPR001841">
    <property type="entry name" value="Znf_RING"/>
</dbReference>
<name>F6QJF3_XENTR</name>
<feature type="compositionally biased region" description="Polar residues" evidence="9">
    <location>
        <begin position="110"/>
        <end position="125"/>
    </location>
</feature>
<dbReference type="SUPFAM" id="SSF49899">
    <property type="entry name" value="Concanavalin A-like lectins/glucanases"/>
    <property type="match status" value="1"/>
</dbReference>
<dbReference type="InterPro" id="IPR001870">
    <property type="entry name" value="B30.2/SPRY"/>
</dbReference>
<dbReference type="Pfam" id="PF13445">
    <property type="entry name" value="zf-RING_UBOX"/>
    <property type="match status" value="1"/>
</dbReference>
<feature type="compositionally biased region" description="Basic and acidic residues" evidence="9">
    <location>
        <begin position="137"/>
        <end position="158"/>
    </location>
</feature>
<dbReference type="InterPro" id="IPR017907">
    <property type="entry name" value="Znf_RING_CS"/>
</dbReference>
<dbReference type="Ensembl" id="ENSXETT00000035520">
    <property type="protein sequence ID" value="ENSXETP00000035520"/>
    <property type="gene ID" value="ENSXETG00000018877"/>
</dbReference>
<evidence type="ECO:0000259" key="10">
    <source>
        <dbReference type="PROSITE" id="PS50089"/>
    </source>
</evidence>